<sequence length="144" mass="15642">MKLKAIVASCAALSLAACATSPDKISAAYVSPLQYQSYDCGQIRMELVRIGQRVDEVTGQQRRQASNDAWAMGVGLVLFWPALFFLAGGNDKKEELGRLKGEYDALQSAAVQKQCMNQQASTSAYSNRTELTPPTQQAPTPQPQ</sequence>
<evidence type="ECO:0000313" key="4">
    <source>
        <dbReference type="EMBL" id="MBB4797808.1"/>
    </source>
</evidence>
<dbReference type="EMBL" id="JACHKY010000002">
    <property type="protein sequence ID" value="MBB4797808.1"/>
    <property type="molecule type" value="Genomic_DNA"/>
</dbReference>
<comment type="caution">
    <text evidence="4">The sequence shown here is derived from an EMBL/GenBank/DDBJ whole genome shotgun (WGS) entry which is preliminary data.</text>
</comment>
<keyword evidence="2" id="KW-0472">Membrane</keyword>
<reference evidence="4 5" key="1">
    <citation type="submission" date="2020-08" db="EMBL/GenBank/DDBJ databases">
        <title>Functional genomics of gut bacteria from endangered species of beetles.</title>
        <authorList>
            <person name="Carlos-Shanley C."/>
        </authorList>
    </citation>
    <scope>NUCLEOTIDE SEQUENCE [LARGE SCALE GENOMIC DNA]</scope>
    <source>
        <strain evidence="4 5">S00123</strain>
    </source>
</reference>
<evidence type="ECO:0008006" key="6">
    <source>
        <dbReference type="Google" id="ProtNLM"/>
    </source>
</evidence>
<evidence type="ECO:0000256" key="3">
    <source>
        <dbReference type="SAM" id="SignalP"/>
    </source>
</evidence>
<name>A0A7W7N2X4_9CAUL</name>
<dbReference type="AlphaFoldDB" id="A0A7W7N2X4"/>
<accession>A0A7W7N2X4</accession>
<feature type="region of interest" description="Disordered" evidence="1">
    <location>
        <begin position="119"/>
        <end position="144"/>
    </location>
</feature>
<keyword evidence="2" id="KW-0812">Transmembrane</keyword>
<feature type="chain" id="PRO_5031405730" description="Lipoprotein" evidence="3">
    <location>
        <begin position="20"/>
        <end position="144"/>
    </location>
</feature>
<proteinExistence type="predicted"/>
<keyword evidence="3" id="KW-0732">Signal</keyword>
<evidence type="ECO:0000256" key="1">
    <source>
        <dbReference type="SAM" id="MobiDB-lite"/>
    </source>
</evidence>
<evidence type="ECO:0000313" key="5">
    <source>
        <dbReference type="Proteomes" id="UP000539957"/>
    </source>
</evidence>
<feature type="compositionally biased region" description="Low complexity" evidence="1">
    <location>
        <begin position="132"/>
        <end position="144"/>
    </location>
</feature>
<dbReference type="Proteomes" id="UP000539957">
    <property type="component" value="Unassembled WGS sequence"/>
</dbReference>
<feature type="signal peptide" evidence="3">
    <location>
        <begin position="1"/>
        <end position="19"/>
    </location>
</feature>
<evidence type="ECO:0000256" key="2">
    <source>
        <dbReference type="SAM" id="Phobius"/>
    </source>
</evidence>
<dbReference type="PROSITE" id="PS51257">
    <property type="entry name" value="PROKAR_LIPOPROTEIN"/>
    <property type="match status" value="1"/>
</dbReference>
<gene>
    <name evidence="4" type="ORF">HNP32_001532</name>
</gene>
<keyword evidence="5" id="KW-1185">Reference proteome</keyword>
<dbReference type="RefSeq" id="WP_184268664.1">
    <property type="nucleotide sequence ID" value="NZ_JACHKY010000002.1"/>
</dbReference>
<feature type="compositionally biased region" description="Polar residues" evidence="1">
    <location>
        <begin position="119"/>
        <end position="130"/>
    </location>
</feature>
<organism evidence="4 5">
    <name type="scientific">Brevundimonas bullata</name>
    <dbReference type="NCBI Taxonomy" id="13160"/>
    <lineage>
        <taxon>Bacteria</taxon>
        <taxon>Pseudomonadati</taxon>
        <taxon>Pseudomonadota</taxon>
        <taxon>Alphaproteobacteria</taxon>
        <taxon>Caulobacterales</taxon>
        <taxon>Caulobacteraceae</taxon>
        <taxon>Brevundimonas</taxon>
    </lineage>
</organism>
<protein>
    <recommendedName>
        <fullName evidence="6">Lipoprotein</fullName>
    </recommendedName>
</protein>
<feature type="transmembrane region" description="Helical" evidence="2">
    <location>
        <begin position="69"/>
        <end position="88"/>
    </location>
</feature>
<keyword evidence="2" id="KW-1133">Transmembrane helix</keyword>